<evidence type="ECO:0000313" key="2">
    <source>
        <dbReference type="EnsemblPlants" id="PNT61714"/>
    </source>
</evidence>
<dbReference type="Proteomes" id="UP000008810">
    <property type="component" value="Chromosome 5"/>
</dbReference>
<evidence type="ECO:0000313" key="1">
    <source>
        <dbReference type="EMBL" id="PNT61714.1"/>
    </source>
</evidence>
<name>A0A2K2CI58_BRADI</name>
<dbReference type="Gramene" id="PNT61714">
    <property type="protein sequence ID" value="PNT61714"/>
    <property type="gene ID" value="BRADI_5g19471v3"/>
</dbReference>
<accession>A0A2K2CI58</accession>
<dbReference type="InParanoid" id="A0A2K2CI58"/>
<organism evidence="1">
    <name type="scientific">Brachypodium distachyon</name>
    <name type="common">Purple false brome</name>
    <name type="synonym">Trachynia distachya</name>
    <dbReference type="NCBI Taxonomy" id="15368"/>
    <lineage>
        <taxon>Eukaryota</taxon>
        <taxon>Viridiplantae</taxon>
        <taxon>Streptophyta</taxon>
        <taxon>Embryophyta</taxon>
        <taxon>Tracheophyta</taxon>
        <taxon>Spermatophyta</taxon>
        <taxon>Magnoliopsida</taxon>
        <taxon>Liliopsida</taxon>
        <taxon>Poales</taxon>
        <taxon>Poaceae</taxon>
        <taxon>BOP clade</taxon>
        <taxon>Pooideae</taxon>
        <taxon>Stipodae</taxon>
        <taxon>Brachypodieae</taxon>
        <taxon>Brachypodium</taxon>
    </lineage>
</organism>
<proteinExistence type="predicted"/>
<dbReference type="AlphaFoldDB" id="A0A2K2CI58"/>
<dbReference type="EMBL" id="CM000884">
    <property type="protein sequence ID" value="PNT61714.1"/>
    <property type="molecule type" value="Genomic_DNA"/>
</dbReference>
<reference evidence="2" key="3">
    <citation type="submission" date="2018-08" db="UniProtKB">
        <authorList>
            <consortium name="EnsemblPlants"/>
        </authorList>
    </citation>
    <scope>IDENTIFICATION</scope>
    <source>
        <strain evidence="2">cv. Bd21</strain>
    </source>
</reference>
<dbReference type="EnsemblPlants" id="PNT61714">
    <property type="protein sequence ID" value="PNT61714"/>
    <property type="gene ID" value="BRADI_5g19471v3"/>
</dbReference>
<gene>
    <name evidence="1" type="ORF">BRADI_5g19471v3</name>
</gene>
<protein>
    <submittedName>
        <fullName evidence="1 2">Uncharacterized protein</fullName>
    </submittedName>
</protein>
<reference evidence="1 2" key="1">
    <citation type="journal article" date="2010" name="Nature">
        <title>Genome sequencing and analysis of the model grass Brachypodium distachyon.</title>
        <authorList>
            <consortium name="International Brachypodium Initiative"/>
        </authorList>
    </citation>
    <scope>NUCLEOTIDE SEQUENCE [LARGE SCALE GENOMIC DNA]</scope>
    <source>
        <strain evidence="1 2">Bd21</strain>
    </source>
</reference>
<keyword evidence="3" id="KW-1185">Reference proteome</keyword>
<sequence length="130" mass="13687">MPGERREVGGVGWGVPERKGAAAAGAMEQGRPLPIPRSRLLSLFSPPVLGCAAAPTGRWSFPSICRCALQVRSPFRLLVCSSAGAVAWAAARRSFEGPSACWMAVRDAPSMGSFLCVILVGVCPAWLCPF</sequence>
<evidence type="ECO:0000313" key="3">
    <source>
        <dbReference type="Proteomes" id="UP000008810"/>
    </source>
</evidence>
<reference evidence="1" key="2">
    <citation type="submission" date="2017-06" db="EMBL/GenBank/DDBJ databases">
        <title>WGS assembly of Brachypodium distachyon.</title>
        <authorList>
            <consortium name="The International Brachypodium Initiative"/>
            <person name="Lucas S."/>
            <person name="Harmon-Smith M."/>
            <person name="Lail K."/>
            <person name="Tice H."/>
            <person name="Grimwood J."/>
            <person name="Bruce D."/>
            <person name="Barry K."/>
            <person name="Shu S."/>
            <person name="Lindquist E."/>
            <person name="Wang M."/>
            <person name="Pitluck S."/>
            <person name="Vogel J.P."/>
            <person name="Garvin D.F."/>
            <person name="Mockler T.C."/>
            <person name="Schmutz J."/>
            <person name="Rokhsar D."/>
            <person name="Bevan M.W."/>
        </authorList>
    </citation>
    <scope>NUCLEOTIDE SEQUENCE</scope>
    <source>
        <strain evidence="1">Bd21</strain>
    </source>
</reference>